<dbReference type="InterPro" id="IPR018062">
    <property type="entry name" value="HTH_AraC-typ_CS"/>
</dbReference>
<dbReference type="InterPro" id="IPR003313">
    <property type="entry name" value="AraC-bd"/>
</dbReference>
<gene>
    <name evidence="6" type="ORF">Y88_2293</name>
</gene>
<dbReference type="STRING" id="983920.Y88_2293"/>
<evidence type="ECO:0000313" key="6">
    <source>
        <dbReference type="EMBL" id="EGD59854.1"/>
    </source>
</evidence>
<dbReference type="Proteomes" id="UP000004728">
    <property type="component" value="Unassembled WGS sequence"/>
</dbReference>
<dbReference type="PROSITE" id="PS00041">
    <property type="entry name" value="HTH_ARAC_FAMILY_1"/>
    <property type="match status" value="1"/>
</dbReference>
<dbReference type="Gene3D" id="2.60.120.10">
    <property type="entry name" value="Jelly Rolls"/>
    <property type="match status" value="1"/>
</dbReference>
<dbReference type="EMBL" id="AEWJ01000024">
    <property type="protein sequence ID" value="EGD59854.1"/>
    <property type="molecule type" value="Genomic_DNA"/>
</dbReference>
<keyword evidence="1" id="KW-0805">Transcription regulation</keyword>
<feature type="domain" description="HTH araC/xylS-type" evidence="5">
    <location>
        <begin position="167"/>
        <end position="264"/>
    </location>
</feature>
<dbReference type="AlphaFoldDB" id="F1Z672"/>
<dbReference type="SMART" id="SM00342">
    <property type="entry name" value="HTH_ARAC"/>
    <property type="match status" value="1"/>
</dbReference>
<dbReference type="InterPro" id="IPR050204">
    <property type="entry name" value="AraC_XylS_family_regulators"/>
</dbReference>
<name>F1Z672_9SPHN</name>
<dbReference type="eggNOG" id="COG2207">
    <property type="taxonomic scope" value="Bacteria"/>
</dbReference>
<protein>
    <submittedName>
        <fullName evidence="6">AraC family transcriptional regulator</fullName>
    </submittedName>
</protein>
<accession>F1Z672</accession>
<dbReference type="InterPro" id="IPR018060">
    <property type="entry name" value="HTH_AraC"/>
</dbReference>
<evidence type="ECO:0000256" key="4">
    <source>
        <dbReference type="ARBA" id="ARBA00023163"/>
    </source>
</evidence>
<dbReference type="PRINTS" id="PR00032">
    <property type="entry name" value="HTHARAC"/>
</dbReference>
<dbReference type="InterPro" id="IPR014710">
    <property type="entry name" value="RmlC-like_jellyroll"/>
</dbReference>
<proteinExistence type="predicted"/>
<comment type="caution">
    <text evidence="6">The sequence shown here is derived from an EMBL/GenBank/DDBJ whole genome shotgun (WGS) entry which is preliminary data.</text>
</comment>
<dbReference type="GO" id="GO:0043565">
    <property type="term" value="F:sequence-specific DNA binding"/>
    <property type="evidence" value="ECO:0007669"/>
    <property type="project" value="InterPro"/>
</dbReference>
<organism evidence="6 7">
    <name type="scientific">Novosphingobium nitrogenifigens DSM 19370</name>
    <dbReference type="NCBI Taxonomy" id="983920"/>
    <lineage>
        <taxon>Bacteria</taxon>
        <taxon>Pseudomonadati</taxon>
        <taxon>Pseudomonadota</taxon>
        <taxon>Alphaproteobacteria</taxon>
        <taxon>Sphingomonadales</taxon>
        <taxon>Sphingomonadaceae</taxon>
        <taxon>Novosphingobium</taxon>
    </lineage>
</organism>
<dbReference type="RefSeq" id="WP_008069663.1">
    <property type="nucleotide sequence ID" value="NZ_GL876933.1"/>
</dbReference>
<dbReference type="HOGENOM" id="CLU_000445_88_16_5"/>
<dbReference type="InterPro" id="IPR020449">
    <property type="entry name" value="Tscrpt_reg_AraC-type_HTH"/>
</dbReference>
<dbReference type="InParanoid" id="F1Z672"/>
<sequence length="266" mass="29116">MMTAMPSNAFSIQSMAGRGVVAVKARSGKTFVRHTHEEYGIGILLAGAQRSWSGRGTVEAGVGDLITVNPGEVHDGAPIGDSRTWAMLYLAPEKVSEVTRDIREGKSAEMEFASPVIRDPLTIDRFIAAHAAFRCGDEETANEQFILMIAGLLQDAPEKSREMPCLRQVRAWIDDAPAARHTLEDLANQAGLSRFQLLRGFAKYTGLTPHGYVTQRRLDIARSMIRHGADLADAAIDTGFADQSHFHRSFTRRYGLTPGAYAAAMR</sequence>
<dbReference type="PANTHER" id="PTHR46796:SF2">
    <property type="entry name" value="TRANSCRIPTIONAL REGULATORY PROTEIN"/>
    <property type="match status" value="1"/>
</dbReference>
<dbReference type="SUPFAM" id="SSF51215">
    <property type="entry name" value="Regulatory protein AraC"/>
    <property type="match status" value="1"/>
</dbReference>
<reference evidence="6 7" key="1">
    <citation type="journal article" date="2012" name="J. Bacteriol.">
        <title>Draft Genome Sequence of Novosphingobium nitrogenifigens Y88T.</title>
        <authorList>
            <person name="Strabala T.J."/>
            <person name="Macdonald L."/>
            <person name="Liu V."/>
            <person name="Smit A.M."/>
        </authorList>
    </citation>
    <scope>NUCLEOTIDE SEQUENCE [LARGE SCALE GENOMIC DNA]</scope>
    <source>
        <strain evidence="6 7">DSM 19370</strain>
    </source>
</reference>
<keyword evidence="4" id="KW-0804">Transcription</keyword>
<dbReference type="Gene3D" id="1.10.10.60">
    <property type="entry name" value="Homeodomain-like"/>
    <property type="match status" value="1"/>
</dbReference>
<evidence type="ECO:0000259" key="5">
    <source>
        <dbReference type="PROSITE" id="PS01124"/>
    </source>
</evidence>
<dbReference type="InterPro" id="IPR009057">
    <property type="entry name" value="Homeodomain-like_sf"/>
</dbReference>
<evidence type="ECO:0000256" key="2">
    <source>
        <dbReference type="ARBA" id="ARBA00023125"/>
    </source>
</evidence>
<evidence type="ECO:0000256" key="1">
    <source>
        <dbReference type="ARBA" id="ARBA00023015"/>
    </source>
</evidence>
<dbReference type="Pfam" id="PF12833">
    <property type="entry name" value="HTH_18"/>
    <property type="match status" value="1"/>
</dbReference>
<keyword evidence="3" id="KW-0010">Activator</keyword>
<dbReference type="InterPro" id="IPR037923">
    <property type="entry name" value="HTH-like"/>
</dbReference>
<evidence type="ECO:0000313" key="7">
    <source>
        <dbReference type="Proteomes" id="UP000004728"/>
    </source>
</evidence>
<dbReference type="PANTHER" id="PTHR46796">
    <property type="entry name" value="HTH-TYPE TRANSCRIPTIONAL ACTIVATOR RHAS-RELATED"/>
    <property type="match status" value="1"/>
</dbReference>
<dbReference type="SUPFAM" id="SSF46689">
    <property type="entry name" value="Homeodomain-like"/>
    <property type="match status" value="2"/>
</dbReference>
<dbReference type="Pfam" id="PF02311">
    <property type="entry name" value="AraC_binding"/>
    <property type="match status" value="1"/>
</dbReference>
<keyword evidence="2" id="KW-0238">DNA-binding</keyword>
<keyword evidence="7" id="KW-1185">Reference proteome</keyword>
<evidence type="ECO:0000256" key="3">
    <source>
        <dbReference type="ARBA" id="ARBA00023159"/>
    </source>
</evidence>
<dbReference type="GO" id="GO:0003700">
    <property type="term" value="F:DNA-binding transcription factor activity"/>
    <property type="evidence" value="ECO:0007669"/>
    <property type="project" value="InterPro"/>
</dbReference>
<dbReference type="PROSITE" id="PS01124">
    <property type="entry name" value="HTH_ARAC_FAMILY_2"/>
    <property type="match status" value="1"/>
</dbReference>